<dbReference type="OrthoDB" id="13061at2"/>
<reference evidence="2 3" key="1">
    <citation type="journal article" date="2009" name="J. Bacteriol.">
        <title>Complete and draft genome sequences of six members of the Aquificales.</title>
        <authorList>
            <person name="Reysenbach A.L."/>
            <person name="Hamamura N."/>
            <person name="Podar M."/>
            <person name="Griffiths E."/>
            <person name="Ferreira S."/>
            <person name="Hochstein R."/>
            <person name="Heidelberg J."/>
            <person name="Johnson J."/>
            <person name="Mead D."/>
            <person name="Pohorille A."/>
            <person name="Sarmiento M."/>
            <person name="Schweighofer K."/>
            <person name="Seshadri R."/>
            <person name="Voytek M.A."/>
        </authorList>
    </citation>
    <scope>NUCLEOTIDE SEQUENCE [LARGE SCALE GENOMIC DNA]</scope>
    <source>
        <strain evidence="3">Az-Fu1 / DSM 15241 / OCM 825</strain>
    </source>
</reference>
<dbReference type="STRING" id="204536.SULAZ_1399"/>
<proteinExistence type="predicted"/>
<dbReference type="Gene3D" id="1.10.3480.10">
    <property type="entry name" value="TorD-like"/>
    <property type="match status" value="1"/>
</dbReference>
<dbReference type="AlphaFoldDB" id="C1DW79"/>
<evidence type="ECO:0000313" key="3">
    <source>
        <dbReference type="Proteomes" id="UP000001369"/>
    </source>
</evidence>
<evidence type="ECO:0008006" key="4">
    <source>
        <dbReference type="Google" id="ProtNLM"/>
    </source>
</evidence>
<organism evidence="2 3">
    <name type="scientific">Sulfurihydrogenibium azorense (strain DSM 15241 / OCM 825 / Az-Fu1)</name>
    <dbReference type="NCBI Taxonomy" id="204536"/>
    <lineage>
        <taxon>Bacteria</taxon>
        <taxon>Pseudomonadati</taxon>
        <taxon>Aquificota</taxon>
        <taxon>Aquificia</taxon>
        <taxon>Aquificales</taxon>
        <taxon>Hydrogenothermaceae</taxon>
        <taxon>Sulfurihydrogenibium</taxon>
    </lineage>
</organism>
<dbReference type="PANTHER" id="PTHR34227">
    <property type="entry name" value="CHAPERONE PROTEIN YCDY"/>
    <property type="match status" value="1"/>
</dbReference>
<evidence type="ECO:0000256" key="1">
    <source>
        <dbReference type="ARBA" id="ARBA00023186"/>
    </source>
</evidence>
<dbReference type="KEGG" id="saf:SULAZ_1399"/>
<dbReference type="Pfam" id="PF02613">
    <property type="entry name" value="Nitrate_red_del"/>
    <property type="match status" value="1"/>
</dbReference>
<evidence type="ECO:0000313" key="2">
    <source>
        <dbReference type="EMBL" id="ACN99579.1"/>
    </source>
</evidence>
<dbReference type="SUPFAM" id="SSF89155">
    <property type="entry name" value="TorD-like"/>
    <property type="match status" value="1"/>
</dbReference>
<dbReference type="Proteomes" id="UP000001369">
    <property type="component" value="Chromosome"/>
</dbReference>
<dbReference type="PANTHER" id="PTHR34227:SF1">
    <property type="entry name" value="DIMETHYL SULFOXIDE REDUCTASE CHAPERONE-RELATED"/>
    <property type="match status" value="1"/>
</dbReference>
<sequence>MDEKITENQARINMYAFLSRLLVEEVDEELLDKIKYTPELLDLFPNTKDWEVFKTKTTKQLIDEDLNVDYTTVFILNAYPYQSVFMNDEGHINPTPTNPTLQFYLENGYEIDLNKTRVLSPDHIAIELEFMITLIKEQLTAYSINNEEEEKKYLQLQKRFMEEHLLQWAPIYLLAARDMAETPFYYDVCQTTLEFIMSDYEYILQQLEELENVS</sequence>
<dbReference type="HOGENOM" id="CLU_077650_0_0_0"/>
<name>C1DW79_SULAA</name>
<protein>
    <recommendedName>
        <fullName evidence="4">Dehydrogenase</fullName>
    </recommendedName>
</protein>
<dbReference type="InterPro" id="IPR050289">
    <property type="entry name" value="TorD/DmsD_chaperones"/>
</dbReference>
<dbReference type="InterPro" id="IPR020945">
    <property type="entry name" value="DMSO/NO3_reduct_chaperone"/>
</dbReference>
<keyword evidence="3" id="KW-1185">Reference proteome</keyword>
<keyword evidence="1" id="KW-0143">Chaperone</keyword>
<dbReference type="RefSeq" id="WP_012674891.1">
    <property type="nucleotide sequence ID" value="NC_012438.1"/>
</dbReference>
<accession>C1DW79</accession>
<gene>
    <name evidence="2" type="ordered locus">SULAZ_1399</name>
</gene>
<dbReference type="eggNOG" id="COG3381">
    <property type="taxonomic scope" value="Bacteria"/>
</dbReference>
<dbReference type="InterPro" id="IPR036411">
    <property type="entry name" value="TorD-like_sf"/>
</dbReference>
<dbReference type="EMBL" id="CP001229">
    <property type="protein sequence ID" value="ACN99579.1"/>
    <property type="molecule type" value="Genomic_DNA"/>
</dbReference>